<dbReference type="GO" id="GO:0003677">
    <property type="term" value="F:DNA binding"/>
    <property type="evidence" value="ECO:0007669"/>
    <property type="project" value="InterPro"/>
</dbReference>
<dbReference type="EMBL" id="CP124734">
    <property type="protein sequence ID" value="WHA43256.1"/>
    <property type="molecule type" value="Genomic_DNA"/>
</dbReference>
<evidence type="ECO:0000313" key="1">
    <source>
        <dbReference type="EMBL" id="WHA43256.1"/>
    </source>
</evidence>
<dbReference type="InterPro" id="IPR013762">
    <property type="entry name" value="Integrase-like_cat_sf"/>
</dbReference>
<dbReference type="RefSeq" id="WP_282503460.1">
    <property type="nucleotide sequence ID" value="NZ_CP124734.1"/>
</dbReference>
<dbReference type="GO" id="GO:0015074">
    <property type="term" value="P:DNA integration"/>
    <property type="evidence" value="ECO:0007669"/>
    <property type="project" value="InterPro"/>
</dbReference>
<protein>
    <submittedName>
        <fullName evidence="1">VPA1269 family protein</fullName>
    </submittedName>
</protein>
<name>A0AAF0KFN2_9HYPH</name>
<dbReference type="Pfam" id="PF13009">
    <property type="entry name" value="Integrase_2"/>
    <property type="match status" value="1"/>
</dbReference>
<dbReference type="InterPro" id="IPR024965">
    <property type="entry name" value="Putative_integrase"/>
</dbReference>
<sequence>MLEELPHHIPIDDTIKSAMDLILDSNVILSAWWFYGKESAVHKEVCRYFVMETSFGFDLHERLDAVGAFNFLKKLKPSARRHADGAIMRLLAPFVISQVGVDSVESAPLEFINSVVDTYRTDDGRYWRNEVFGTSEIVTQCVRNVVIGLYEIYGDPALLIKSSVGRRAAKKVDSKNWDHLQMSNDPLDQEIVARAEVTLATTTISPRYFRQACYDILSWLRSGYPGMSLLDVLKSNARPVSFTEFLKNRIGSITNYTVSHSIYVKRLLDHVTGQVVDENPLLMVYPMISEAEIALLKGAGPPPTRKHAGSKSRPLPIKLLHIVREILAEGEDGWPGKCGHFDVQLMIDDKLQTTYCPVIPTLLECATHLPLRIGQWRRLDSGEGDRTQYNSDTGQWEENLGPLAGFWDAENDGSDPPTRGYAHRFDGSTTTGIFVNTNKTGSAYVLPWQHELILGKLWALRQWQQEYNPIEHDIGPEEYLDAPNAMPAITKRGMPRILALFRLFPTPDRPFRGRVATASDVGHAWQYVMAEAQRRWNEREPSNQIDIVKFHPKTRQPQNCIYNLHGLRVRGLTDLYRARVPMEILSKLVAGHATFMMTLYYVKWDPDQVHKLLEAGAIEAAAQHQRELIDGLKVWGYEQARKRTVALEDAAIEEAVSSPSKLEYCNVDIGMCPFDCTRCWDGGPIVRKETVKNGPDKHTYASVPTRNCVICRHFVTGPEWMNQLEWYGSKLCEQRQHLALVEQECSAKVDELRAKLDSGAISKAAYLQKYDALQSELIPVLEEQELVQQGIFNVEVLLAACAKLLDGMKPGDLPALIVHDRERITEFVEVDHFEYALFMEAAARHFPILGNPRIRNQLTNHLNRIAFNGGIVTPELDFKSTEAQRRKSADLLADFMVRRTTALQRRQLVNGSSRLQDFDIHNEMQALVSSIMNEPVSLAQPSLPLLEAKA</sequence>
<gene>
    <name evidence="1" type="ORF">CFBP5477_018595</name>
</gene>
<dbReference type="Proteomes" id="UP000298664">
    <property type="component" value="Chromosome Linear"/>
</dbReference>
<dbReference type="AlphaFoldDB" id="A0AAF0KFN2"/>
<organism evidence="1 2">
    <name type="scientific">Agrobacterium larrymoorei</name>
    <dbReference type="NCBI Taxonomy" id="160699"/>
    <lineage>
        <taxon>Bacteria</taxon>
        <taxon>Pseudomonadati</taxon>
        <taxon>Pseudomonadota</taxon>
        <taxon>Alphaproteobacteria</taxon>
        <taxon>Hyphomicrobiales</taxon>
        <taxon>Rhizobiaceae</taxon>
        <taxon>Rhizobium/Agrobacterium group</taxon>
        <taxon>Agrobacterium</taxon>
    </lineage>
</organism>
<evidence type="ECO:0000313" key="2">
    <source>
        <dbReference type="Proteomes" id="UP000298664"/>
    </source>
</evidence>
<dbReference type="Gene3D" id="1.10.443.10">
    <property type="entry name" value="Intergrase catalytic core"/>
    <property type="match status" value="1"/>
</dbReference>
<proteinExistence type="predicted"/>
<dbReference type="GO" id="GO:0006310">
    <property type="term" value="P:DNA recombination"/>
    <property type="evidence" value="ECO:0007669"/>
    <property type="project" value="InterPro"/>
</dbReference>
<accession>A0AAF0KFN2</accession>
<reference evidence="1" key="1">
    <citation type="submission" date="2023-05" db="EMBL/GenBank/DDBJ databases">
        <title>Complete genome sequence of Agrobacterium larrymoorei CFBP5477.</title>
        <authorList>
            <person name="Yen H.-C."/>
            <person name="Chou L."/>
            <person name="Lin Y.-C."/>
            <person name="Lai E.-M."/>
            <person name="Kuo C.-H."/>
        </authorList>
    </citation>
    <scope>NUCLEOTIDE SEQUENCE</scope>
    <source>
        <strain evidence="1">CFBP5477</strain>
    </source>
</reference>